<gene>
    <name evidence="2" type="ORF">FOXG_20110</name>
</gene>
<dbReference type="Proteomes" id="UP000009097">
    <property type="component" value="Unassembled WGS sequence"/>
</dbReference>
<reference evidence="2" key="2">
    <citation type="journal article" date="2010" name="Nature">
        <title>Comparative genomics reveals mobile pathogenicity chromosomes in Fusarium.</title>
        <authorList>
            <person name="Ma L.J."/>
            <person name="van der Does H.C."/>
            <person name="Borkovich K.A."/>
            <person name="Coleman J.J."/>
            <person name="Daboussi M.J."/>
            <person name="Di Pietro A."/>
            <person name="Dufresne M."/>
            <person name="Freitag M."/>
            <person name="Grabherr M."/>
            <person name="Henrissat B."/>
            <person name="Houterman P.M."/>
            <person name="Kang S."/>
            <person name="Shim W.B."/>
            <person name="Woloshuk C."/>
            <person name="Xie X."/>
            <person name="Xu J.R."/>
            <person name="Antoniw J."/>
            <person name="Baker S.E."/>
            <person name="Bluhm B.H."/>
            <person name="Breakspear A."/>
            <person name="Brown D.W."/>
            <person name="Butchko R.A."/>
            <person name="Chapman S."/>
            <person name="Coulson R."/>
            <person name="Coutinho P.M."/>
            <person name="Danchin E.G."/>
            <person name="Diener A."/>
            <person name="Gale L.R."/>
            <person name="Gardiner D.M."/>
            <person name="Goff S."/>
            <person name="Hammond-Kosack K.E."/>
            <person name="Hilburn K."/>
            <person name="Hua-Van A."/>
            <person name="Jonkers W."/>
            <person name="Kazan K."/>
            <person name="Kodira C.D."/>
            <person name="Koehrsen M."/>
            <person name="Kumar L."/>
            <person name="Lee Y.H."/>
            <person name="Li L."/>
            <person name="Manners J.M."/>
            <person name="Miranda-Saavedra D."/>
            <person name="Mukherjee M."/>
            <person name="Park G."/>
            <person name="Park J."/>
            <person name="Park S.Y."/>
            <person name="Proctor R.H."/>
            <person name="Regev A."/>
            <person name="Ruiz-Roldan M.C."/>
            <person name="Sain D."/>
            <person name="Sakthikumar S."/>
            <person name="Sykes S."/>
            <person name="Schwartz D.C."/>
            <person name="Turgeon B.G."/>
            <person name="Wapinski I."/>
            <person name="Yoder O."/>
            <person name="Young S."/>
            <person name="Zeng Q."/>
            <person name="Zhou S."/>
            <person name="Galagan J."/>
            <person name="Cuomo C.A."/>
            <person name="Kistler H.C."/>
            <person name="Rep M."/>
        </authorList>
    </citation>
    <scope>NUCLEOTIDE SEQUENCE [LARGE SCALE GENOMIC DNA]</scope>
    <source>
        <strain evidence="2">4287</strain>
    </source>
</reference>
<organism evidence="2 3">
    <name type="scientific">Fusarium oxysporum f. sp. lycopersici (strain 4287 / CBS 123668 / FGSC 9935 / NRRL 34936)</name>
    <name type="common">Fusarium vascular wilt of tomato</name>
    <dbReference type="NCBI Taxonomy" id="426428"/>
    <lineage>
        <taxon>Eukaryota</taxon>
        <taxon>Fungi</taxon>
        <taxon>Dikarya</taxon>
        <taxon>Ascomycota</taxon>
        <taxon>Pezizomycotina</taxon>
        <taxon>Sordariomycetes</taxon>
        <taxon>Hypocreomycetidae</taxon>
        <taxon>Hypocreales</taxon>
        <taxon>Nectriaceae</taxon>
        <taxon>Fusarium</taxon>
        <taxon>Fusarium oxysporum species complex</taxon>
    </lineage>
</organism>
<reference evidence="2" key="1">
    <citation type="submission" date="2007-04" db="EMBL/GenBank/DDBJ databases">
        <authorList>
            <consortium name="The Broad Institute Genome Sequencing Platform"/>
            <person name="Birren B."/>
            <person name="Lander E."/>
            <person name="Galagan J."/>
            <person name="Nusbaum C."/>
            <person name="Devon K."/>
            <person name="Ma L.-J."/>
            <person name="Jaffe D."/>
            <person name="Butler J."/>
            <person name="Alvarez P."/>
            <person name="Gnerre S."/>
            <person name="Grabherr M."/>
            <person name="Kleber M."/>
            <person name="Mauceli E."/>
            <person name="Brockman W."/>
            <person name="MacCallum I.A."/>
            <person name="Young S."/>
            <person name="LaButti K."/>
            <person name="DeCaprio D."/>
            <person name="Crawford M."/>
            <person name="Koehrsen M."/>
            <person name="Engels R."/>
            <person name="Montgomery P."/>
            <person name="Pearson M."/>
            <person name="Howarth C."/>
            <person name="Larson L."/>
            <person name="White J."/>
            <person name="O'Leary S."/>
            <person name="Kodira C."/>
            <person name="Zeng Q."/>
            <person name="Yandava C."/>
            <person name="Alvarado L."/>
            <person name="Kistler C."/>
            <person name="Shim W.-B."/>
            <person name="Kang S."/>
            <person name="Woloshuk C."/>
        </authorList>
    </citation>
    <scope>NUCLEOTIDE SEQUENCE</scope>
    <source>
        <strain evidence="2">4287</strain>
    </source>
</reference>
<sequence>MSELSVQTGYDRAVKSERSVSENEETTKHIIKQQE</sequence>
<evidence type="ECO:0000256" key="1">
    <source>
        <dbReference type="SAM" id="MobiDB-lite"/>
    </source>
</evidence>
<accession>A0A0J9VBY5</accession>
<dbReference type="GeneID" id="28960816"/>
<dbReference type="EMBL" id="DS231707">
    <property type="protein sequence ID" value="KNB08964.1"/>
    <property type="molecule type" value="Genomic_DNA"/>
</dbReference>
<proteinExistence type="predicted"/>
<dbReference type="RefSeq" id="XP_018247009.1">
    <property type="nucleotide sequence ID" value="XM_018400386.1"/>
</dbReference>
<feature type="region of interest" description="Disordered" evidence="1">
    <location>
        <begin position="1"/>
        <end position="35"/>
    </location>
</feature>
<dbReference type="AlphaFoldDB" id="A0A0J9VBY5"/>
<feature type="compositionally biased region" description="Basic and acidic residues" evidence="1">
    <location>
        <begin position="12"/>
        <end position="35"/>
    </location>
</feature>
<evidence type="ECO:0000313" key="2">
    <source>
        <dbReference type="EMBL" id="KNB08964.1"/>
    </source>
</evidence>
<name>A0A0J9VBY5_FUSO4</name>
<protein>
    <submittedName>
        <fullName evidence="2">Uncharacterized protein</fullName>
    </submittedName>
</protein>
<dbReference type="KEGG" id="fox:FOXG_20110"/>
<dbReference type="VEuPathDB" id="FungiDB:FOXG_20110"/>
<evidence type="ECO:0000313" key="3">
    <source>
        <dbReference type="Proteomes" id="UP000009097"/>
    </source>
</evidence>